<feature type="transmembrane region" description="Helical" evidence="5">
    <location>
        <begin position="395"/>
        <end position="416"/>
    </location>
</feature>
<evidence type="ECO:0000256" key="4">
    <source>
        <dbReference type="ARBA" id="ARBA00023136"/>
    </source>
</evidence>
<feature type="domain" description="Receptor ligand binding region" evidence="6">
    <location>
        <begin position="2"/>
        <end position="348"/>
    </location>
</feature>
<dbReference type="InterPro" id="IPR028082">
    <property type="entry name" value="Peripla_BP_I"/>
</dbReference>
<dbReference type="PANTHER" id="PTHR44755:SF8">
    <property type="entry name" value="RECEPTOR LIGAND BINDING REGION DOMAIN-CONTAINING PROTEIN"/>
    <property type="match status" value="1"/>
</dbReference>
<evidence type="ECO:0000256" key="2">
    <source>
        <dbReference type="ARBA" id="ARBA00022692"/>
    </source>
</evidence>
<dbReference type="SUPFAM" id="SSF53822">
    <property type="entry name" value="Periplasmic binding protein-like I"/>
    <property type="match status" value="1"/>
</dbReference>
<keyword evidence="4 5" id="KW-0472">Membrane</keyword>
<gene>
    <name evidence="7" type="ORF">BV898_11198</name>
</gene>
<dbReference type="InterPro" id="IPR052612">
    <property type="entry name" value="ANP_Clearance_Receptor"/>
</dbReference>
<dbReference type="EMBL" id="MTYJ01000102">
    <property type="protein sequence ID" value="OQV14579.1"/>
    <property type="molecule type" value="Genomic_DNA"/>
</dbReference>
<keyword evidence="3 5" id="KW-1133">Transmembrane helix</keyword>
<evidence type="ECO:0000256" key="3">
    <source>
        <dbReference type="ARBA" id="ARBA00022989"/>
    </source>
</evidence>
<organism evidence="7 8">
    <name type="scientific">Hypsibius exemplaris</name>
    <name type="common">Freshwater tardigrade</name>
    <dbReference type="NCBI Taxonomy" id="2072580"/>
    <lineage>
        <taxon>Eukaryota</taxon>
        <taxon>Metazoa</taxon>
        <taxon>Ecdysozoa</taxon>
        <taxon>Tardigrada</taxon>
        <taxon>Eutardigrada</taxon>
        <taxon>Parachela</taxon>
        <taxon>Hypsibioidea</taxon>
        <taxon>Hypsibiidae</taxon>
        <taxon>Hypsibius</taxon>
    </lineage>
</organism>
<comment type="caution">
    <text evidence="7">The sequence shown here is derived from an EMBL/GenBank/DDBJ whole genome shotgun (WGS) entry which is preliminary data.</text>
</comment>
<dbReference type="InterPro" id="IPR001828">
    <property type="entry name" value="ANF_lig-bd_rcpt"/>
</dbReference>
<dbReference type="GO" id="GO:0016020">
    <property type="term" value="C:membrane"/>
    <property type="evidence" value="ECO:0007669"/>
    <property type="project" value="UniProtKB-SubCell"/>
</dbReference>
<sequence>MEAAISLINNAYEGDLHVKLVTIFPASVYACDLFGDNIAYYAAGFYYSTANREDKGVKIFLGPSCVPELINMAPLMTQLNTLYASFIGTDALYSNKSQYPTTITSSPIHHTVLLQCFRKILLYFGWRNIFIVCDESTAGTYYRVICANFRKPGALGAVQVSSYNFNTKQQPVEYDTILDAATKSARVLPRIHAWRMNMTSSEYAYIYMTPYIATDYPELQWRVGDSDDLAAGAAFSQLLLLNFDNDRALDTLSLATQSLIKERSSIVYNYTYALNERISAALVAGYETCLLIAKVLNESWSDGGADLRDAKVFAKRFFNRTFELPTGSIYMNENGDRQPDLFVKQLNPETGILEPVLFYVASSKTLQNVSSFHWRGGQAPSGLLSRLPGSDAPPIGTIIGPLAVLLLLTVMVAIYVHRYLTGEAALQDQWWMIEGQSVIPCAIPTKSFQSGRSRKISDQE</sequence>
<dbReference type="GO" id="GO:0017046">
    <property type="term" value="F:peptide hormone binding"/>
    <property type="evidence" value="ECO:0007669"/>
    <property type="project" value="TreeGrafter"/>
</dbReference>
<evidence type="ECO:0000256" key="1">
    <source>
        <dbReference type="ARBA" id="ARBA00004370"/>
    </source>
</evidence>
<keyword evidence="2 5" id="KW-0812">Transmembrane</keyword>
<dbReference type="Gene3D" id="3.40.50.2300">
    <property type="match status" value="2"/>
</dbReference>
<dbReference type="AlphaFoldDB" id="A0A1W0WHB2"/>
<evidence type="ECO:0000313" key="8">
    <source>
        <dbReference type="Proteomes" id="UP000192578"/>
    </source>
</evidence>
<keyword evidence="8" id="KW-1185">Reference proteome</keyword>
<dbReference type="GO" id="GO:0038023">
    <property type="term" value="F:signaling receptor activity"/>
    <property type="evidence" value="ECO:0007669"/>
    <property type="project" value="TreeGrafter"/>
</dbReference>
<accession>A0A1W0WHB2</accession>
<dbReference type="PANTHER" id="PTHR44755">
    <property type="entry name" value="NATRIURETIC PEPTIDE RECEPTOR 3-RELATED"/>
    <property type="match status" value="1"/>
</dbReference>
<name>A0A1W0WHB2_HYPEX</name>
<evidence type="ECO:0000259" key="6">
    <source>
        <dbReference type="Pfam" id="PF01094"/>
    </source>
</evidence>
<protein>
    <recommendedName>
        <fullName evidence="6">Receptor ligand binding region domain-containing protein</fullName>
    </recommendedName>
</protein>
<dbReference type="Proteomes" id="UP000192578">
    <property type="component" value="Unassembled WGS sequence"/>
</dbReference>
<reference evidence="8" key="1">
    <citation type="submission" date="2017-01" db="EMBL/GenBank/DDBJ databases">
        <title>Comparative genomics of anhydrobiosis in the tardigrade Hypsibius dujardini.</title>
        <authorList>
            <person name="Yoshida Y."/>
            <person name="Koutsovoulos G."/>
            <person name="Laetsch D."/>
            <person name="Stevens L."/>
            <person name="Kumar S."/>
            <person name="Horikawa D."/>
            <person name="Ishino K."/>
            <person name="Komine S."/>
            <person name="Tomita M."/>
            <person name="Blaxter M."/>
            <person name="Arakawa K."/>
        </authorList>
    </citation>
    <scope>NUCLEOTIDE SEQUENCE [LARGE SCALE GENOMIC DNA]</scope>
    <source>
        <strain evidence="8">Z151</strain>
    </source>
</reference>
<proteinExistence type="predicted"/>
<dbReference type="Pfam" id="PF01094">
    <property type="entry name" value="ANF_receptor"/>
    <property type="match status" value="1"/>
</dbReference>
<evidence type="ECO:0000313" key="7">
    <source>
        <dbReference type="EMBL" id="OQV14579.1"/>
    </source>
</evidence>
<evidence type="ECO:0000256" key="5">
    <source>
        <dbReference type="SAM" id="Phobius"/>
    </source>
</evidence>
<comment type="subcellular location">
    <subcellularLocation>
        <location evidence="1">Membrane</location>
    </subcellularLocation>
</comment>
<dbReference type="OrthoDB" id="1890790at2759"/>
<dbReference type="CDD" id="cd06352">
    <property type="entry name" value="PBP1_NPR_GC-like"/>
    <property type="match status" value="1"/>
</dbReference>
<dbReference type="GO" id="GO:0007165">
    <property type="term" value="P:signal transduction"/>
    <property type="evidence" value="ECO:0007669"/>
    <property type="project" value="TreeGrafter"/>
</dbReference>